<evidence type="ECO:0000313" key="2">
    <source>
        <dbReference type="Proteomes" id="UP000028922"/>
    </source>
</evidence>
<dbReference type="EMBL" id="JPSP01000005">
    <property type="protein sequence ID" value="KFF41533.1"/>
    <property type="molecule type" value="Genomic_DNA"/>
</dbReference>
<accession>A0A086CH69</accession>
<gene>
    <name evidence="1" type="ORF">ucyna2_00602</name>
</gene>
<name>A0A086CH69_9CHRO</name>
<reference evidence="1 2" key="1">
    <citation type="submission" date="2014-08" db="EMBL/GenBank/DDBJ databases">
        <title>Comparative genomics reveals surprising divergence of two closely related strains of uncultivated UCYN-A cyanobacteria.</title>
        <authorList>
            <person name="Bombar D."/>
            <person name="Heller P."/>
            <person name="Sanchez-Baracaldo P."/>
            <person name="Carter B.J."/>
            <person name="Zert J.P."/>
        </authorList>
    </citation>
    <scope>NUCLEOTIDE SEQUENCE [LARGE SCALE GENOMIC DNA]</scope>
</reference>
<evidence type="ECO:0000313" key="1">
    <source>
        <dbReference type="EMBL" id="KFF41533.1"/>
    </source>
</evidence>
<dbReference type="Proteomes" id="UP000028922">
    <property type="component" value="Unassembled WGS sequence"/>
</dbReference>
<organism evidence="1 2">
    <name type="scientific">Candidatus Atelocyanobacterium thalassa isolate SIO64986</name>
    <dbReference type="NCBI Taxonomy" id="1527444"/>
    <lineage>
        <taxon>Bacteria</taxon>
        <taxon>Bacillati</taxon>
        <taxon>Cyanobacteriota</taxon>
        <taxon>Cyanophyceae</taxon>
        <taxon>Oscillatoriophycideae</taxon>
        <taxon>Chroococcales</taxon>
        <taxon>Aphanothecaceae</taxon>
        <taxon>Candidatus Atelocyanobacterium</taxon>
        <taxon>Candidatus Atelocyanobacterium thalassae</taxon>
    </lineage>
</organism>
<protein>
    <submittedName>
        <fullName evidence="1">Uncharacterized protein</fullName>
    </submittedName>
</protein>
<proteinExistence type="predicted"/>
<comment type="caution">
    <text evidence="1">The sequence shown here is derived from an EMBL/GenBank/DDBJ whole genome shotgun (WGS) entry which is preliminary data.</text>
</comment>
<sequence>MNSFIFMRKESIDHSTINDNKYARDVSLVLQT</sequence>
<dbReference type="AlphaFoldDB" id="A0A086CH69"/>